<dbReference type="EMBL" id="CT573073">
    <property type="protein sequence ID" value="CAJ71949.1"/>
    <property type="molecule type" value="Genomic_DNA"/>
</dbReference>
<evidence type="ECO:0000313" key="2">
    <source>
        <dbReference type="EMBL" id="QII13564.1"/>
    </source>
</evidence>
<dbReference type="Proteomes" id="UP000501926">
    <property type="component" value="Chromosome"/>
</dbReference>
<reference evidence="1" key="2">
    <citation type="submission" date="2006-01" db="EMBL/GenBank/DDBJ databases">
        <authorList>
            <person name="Genoscope"/>
        </authorList>
    </citation>
    <scope>NUCLEOTIDE SEQUENCE</scope>
</reference>
<dbReference type="AlphaFoldDB" id="Q1PXK3"/>
<sequence length="51" mass="5644">MPVYQPVGRLSITFHLTPKYNPQSSACSLPTTDCSLFYPTCPLLLPETPCN</sequence>
<reference evidence="2 3" key="3">
    <citation type="submission" date="2020-02" db="EMBL/GenBank/DDBJ databases">
        <title>Newly sequenced genome of strain CSTR1 showed variability in Candidatus Kuenenia stuttgartiensis genomes.</title>
        <authorList>
            <person name="Ding C."/>
            <person name="Adrian L."/>
        </authorList>
    </citation>
    <scope>NUCLEOTIDE SEQUENCE [LARGE SCALE GENOMIC DNA]</scope>
    <source>
        <strain evidence="2 3">CSTR1</strain>
    </source>
</reference>
<gene>
    <name evidence="2" type="ORF">KsCSTR_41850</name>
    <name evidence="1" type="ORF">kustc1204</name>
</gene>
<name>Q1PXK3_KUEST</name>
<accession>Q1PXK3</accession>
<proteinExistence type="predicted"/>
<evidence type="ECO:0000313" key="3">
    <source>
        <dbReference type="Proteomes" id="UP000501926"/>
    </source>
</evidence>
<dbReference type="EMBL" id="CP049055">
    <property type="protein sequence ID" value="QII13564.1"/>
    <property type="molecule type" value="Genomic_DNA"/>
</dbReference>
<reference evidence="1" key="1">
    <citation type="journal article" date="2006" name="Nature">
        <title>Deciphering the evolution and metabolism of an anammox bacterium from a community genome.</title>
        <authorList>
            <person name="Strous M."/>
            <person name="Pelletier E."/>
            <person name="Mangenot S."/>
            <person name="Rattei T."/>
            <person name="Lehner A."/>
            <person name="Taylor M.W."/>
            <person name="Horn M."/>
            <person name="Daims H."/>
            <person name="Bartol-Mavel D."/>
            <person name="Wincker P."/>
            <person name="Barbe V."/>
            <person name="Fonknechten N."/>
            <person name="Vallenet D."/>
            <person name="Segurens B."/>
            <person name="Schenowitz-Truong C."/>
            <person name="Medigue C."/>
            <person name="Collingro A."/>
            <person name="Snel B."/>
            <person name="Dutilh B.E."/>
            <person name="OpDenCamp H.J.M."/>
            <person name="vanDerDrift C."/>
            <person name="Cirpus I."/>
            <person name="vanDePas-Schoonen K.T."/>
            <person name="Harhangi H.R."/>
            <person name="vanNiftrik L."/>
            <person name="Schmid M."/>
            <person name="Keltjens J."/>
            <person name="vanDeVossenberg J."/>
            <person name="Kartal B."/>
            <person name="Meier H."/>
            <person name="Frishman D."/>
            <person name="Huynen M.A."/>
            <person name="Mewes H."/>
            <person name="Weissenbach J."/>
            <person name="Jetten M.S.M."/>
            <person name="Wagner M."/>
            <person name="LePaslier D."/>
        </authorList>
    </citation>
    <scope>NUCLEOTIDE SEQUENCE</scope>
</reference>
<protein>
    <submittedName>
        <fullName evidence="1">Uncharacterized protein</fullName>
    </submittedName>
</protein>
<organism evidence="1">
    <name type="scientific">Kuenenia stuttgartiensis</name>
    <dbReference type="NCBI Taxonomy" id="174633"/>
    <lineage>
        <taxon>Bacteria</taxon>
        <taxon>Pseudomonadati</taxon>
        <taxon>Planctomycetota</taxon>
        <taxon>Candidatus Brocadiia</taxon>
        <taxon>Candidatus Brocadiales</taxon>
        <taxon>Candidatus Brocadiaceae</taxon>
        <taxon>Candidatus Kuenenia</taxon>
    </lineage>
</organism>
<evidence type="ECO:0000313" key="1">
    <source>
        <dbReference type="EMBL" id="CAJ71949.1"/>
    </source>
</evidence>